<keyword evidence="3" id="KW-1185">Reference proteome</keyword>
<accession>A0A9Q1GE34</accession>
<comment type="caution">
    <text evidence="2">The sequence shown here is derived from an EMBL/GenBank/DDBJ whole genome shotgun (WGS) entry which is preliminary data.</text>
</comment>
<sequence length="88" mass="9219">MKREVSKRSSVLPGTRGRGGGNIAVTCREEGQRCGVACLPLAHRSAGGKQGPWGTVPQSRWASTALAAVPQTRLADTTPGQHGSEEPR</sequence>
<reference evidence="2" key="1">
    <citation type="journal article" date="2023" name="Science">
        <title>Genome structures resolve the early diversification of teleost fishes.</title>
        <authorList>
            <person name="Parey E."/>
            <person name="Louis A."/>
            <person name="Montfort J."/>
            <person name="Bouchez O."/>
            <person name="Roques C."/>
            <person name="Iampietro C."/>
            <person name="Lluch J."/>
            <person name="Castinel A."/>
            <person name="Donnadieu C."/>
            <person name="Desvignes T."/>
            <person name="Floi Bucao C."/>
            <person name="Jouanno E."/>
            <person name="Wen M."/>
            <person name="Mejri S."/>
            <person name="Dirks R."/>
            <person name="Jansen H."/>
            <person name="Henkel C."/>
            <person name="Chen W.J."/>
            <person name="Zahm M."/>
            <person name="Cabau C."/>
            <person name="Klopp C."/>
            <person name="Thompson A.W."/>
            <person name="Robinson-Rechavi M."/>
            <person name="Braasch I."/>
            <person name="Lecointre G."/>
            <person name="Bobe J."/>
            <person name="Postlethwait J.H."/>
            <person name="Berthelot C."/>
            <person name="Roest Crollius H."/>
            <person name="Guiguen Y."/>
        </authorList>
    </citation>
    <scope>NUCLEOTIDE SEQUENCE</scope>
    <source>
        <strain evidence="2">WJC10195</strain>
    </source>
</reference>
<gene>
    <name evidence="2" type="ORF">SKAU_G00023200</name>
</gene>
<evidence type="ECO:0000313" key="3">
    <source>
        <dbReference type="Proteomes" id="UP001152622"/>
    </source>
</evidence>
<evidence type="ECO:0000313" key="2">
    <source>
        <dbReference type="EMBL" id="KAJ8381542.1"/>
    </source>
</evidence>
<organism evidence="2 3">
    <name type="scientific">Synaphobranchus kaupii</name>
    <name type="common">Kaup's arrowtooth eel</name>
    <dbReference type="NCBI Taxonomy" id="118154"/>
    <lineage>
        <taxon>Eukaryota</taxon>
        <taxon>Metazoa</taxon>
        <taxon>Chordata</taxon>
        <taxon>Craniata</taxon>
        <taxon>Vertebrata</taxon>
        <taxon>Euteleostomi</taxon>
        <taxon>Actinopterygii</taxon>
        <taxon>Neopterygii</taxon>
        <taxon>Teleostei</taxon>
        <taxon>Anguilliformes</taxon>
        <taxon>Synaphobranchidae</taxon>
        <taxon>Synaphobranchus</taxon>
    </lineage>
</organism>
<dbReference type="EMBL" id="JAINUF010000001">
    <property type="protein sequence ID" value="KAJ8381542.1"/>
    <property type="molecule type" value="Genomic_DNA"/>
</dbReference>
<proteinExistence type="predicted"/>
<dbReference type="AlphaFoldDB" id="A0A9Q1GE34"/>
<name>A0A9Q1GE34_SYNKA</name>
<dbReference type="Proteomes" id="UP001152622">
    <property type="component" value="Chromosome 1"/>
</dbReference>
<feature type="region of interest" description="Disordered" evidence="1">
    <location>
        <begin position="66"/>
        <end position="88"/>
    </location>
</feature>
<protein>
    <submittedName>
        <fullName evidence="2">Uncharacterized protein</fullName>
    </submittedName>
</protein>
<feature type="region of interest" description="Disordered" evidence="1">
    <location>
        <begin position="1"/>
        <end position="23"/>
    </location>
</feature>
<evidence type="ECO:0000256" key="1">
    <source>
        <dbReference type="SAM" id="MobiDB-lite"/>
    </source>
</evidence>